<gene>
    <name evidence="1" type="ORF">SAMN05421804_103246</name>
</gene>
<evidence type="ECO:0000313" key="2">
    <source>
        <dbReference type="Proteomes" id="UP000183255"/>
    </source>
</evidence>
<reference evidence="1 2" key="1">
    <citation type="submission" date="2016-10" db="EMBL/GenBank/DDBJ databases">
        <authorList>
            <person name="de Groot N.N."/>
        </authorList>
    </citation>
    <scope>NUCLEOTIDE SEQUENCE [LARGE SCALE GENOMIC DNA]</scope>
    <source>
        <strain evidence="1 2">CGMCC 1.5058</strain>
    </source>
</reference>
<protein>
    <submittedName>
        <fullName evidence="1">Uncharacterized protein</fullName>
    </submittedName>
</protein>
<name>A0A1G8M0V1_9CLOT</name>
<sequence>MEKTVHSFEIINERIIIKRIDKSLLTYGEIRIPNYLRDFFHFHEMEKHDRWDIEITYNHTLYYGVLYLDDYKRLRGKLRWGKELTRELRNTASKYIYESYGYDIREENAPLLRIEKVDRLIFRADVIFPEEVEKDAKEYMFHEDKFIYGVKARYELDPDVRLKVLKIHGVSCGICGFNFEHIYGDVAKGYIQIHQIGMEDKNLEELNLEKDFIPVCDNCHGILHRSKEVDLSVKELQQIIKIQSELHKLDK</sequence>
<proteinExistence type="predicted"/>
<dbReference type="EMBL" id="FNDZ01000003">
    <property type="protein sequence ID" value="SDI61579.1"/>
    <property type="molecule type" value="Genomic_DNA"/>
</dbReference>
<evidence type="ECO:0000313" key="1">
    <source>
        <dbReference type="EMBL" id="SDI61579.1"/>
    </source>
</evidence>
<accession>A0A1G8M0V1</accession>
<dbReference type="RefSeq" id="WP_051651534.1">
    <property type="nucleotide sequence ID" value="NZ_DAMANS010000017.1"/>
</dbReference>
<dbReference type="Proteomes" id="UP000183255">
    <property type="component" value="Unassembled WGS sequence"/>
</dbReference>
<dbReference type="AlphaFoldDB" id="A0A1G8M0V1"/>
<organism evidence="1 2">
    <name type="scientific">Proteiniclasticum ruminis</name>
    <dbReference type="NCBI Taxonomy" id="398199"/>
    <lineage>
        <taxon>Bacteria</taxon>
        <taxon>Bacillati</taxon>
        <taxon>Bacillota</taxon>
        <taxon>Clostridia</taxon>
        <taxon>Eubacteriales</taxon>
        <taxon>Clostridiaceae</taxon>
        <taxon>Proteiniclasticum</taxon>
    </lineage>
</organism>